<dbReference type="AlphaFoldDB" id="A0A645GC82"/>
<gene>
    <name evidence="6" type="primary">rsmB_27</name>
    <name evidence="6" type="ORF">SDC9_168853</name>
</gene>
<dbReference type="EMBL" id="VSSQ01069463">
    <property type="protein sequence ID" value="MPN21473.1"/>
    <property type="molecule type" value="Genomic_DNA"/>
</dbReference>
<dbReference type="PANTHER" id="PTHR22807:SF53">
    <property type="entry name" value="RIBOSOMAL RNA SMALL SUBUNIT METHYLTRANSFERASE B-RELATED"/>
    <property type="match status" value="1"/>
</dbReference>
<keyword evidence="3" id="KW-0949">S-adenosyl-L-methionine</keyword>
<evidence type="ECO:0000256" key="1">
    <source>
        <dbReference type="ARBA" id="ARBA00022603"/>
    </source>
</evidence>
<dbReference type="InterPro" id="IPR029063">
    <property type="entry name" value="SAM-dependent_MTases_sf"/>
</dbReference>
<name>A0A645GC82_9ZZZZ</name>
<dbReference type="Gene3D" id="3.40.50.150">
    <property type="entry name" value="Vaccinia Virus protein VP39"/>
    <property type="match status" value="1"/>
</dbReference>
<protein>
    <submittedName>
        <fullName evidence="6">Ribosomal RNA small subunit methyltransferase B</fullName>
        <ecNumber evidence="6">2.1.1.176</ecNumber>
    </submittedName>
</protein>
<comment type="caution">
    <text evidence="6">The sequence shown here is derived from an EMBL/GenBank/DDBJ whole genome shotgun (WGS) entry which is preliminary data.</text>
</comment>
<dbReference type="InterPro" id="IPR049560">
    <property type="entry name" value="MeTrfase_RsmB-F_NOP2_cat"/>
</dbReference>
<accession>A0A645GC82</accession>
<keyword evidence="4" id="KW-0694">RNA-binding</keyword>
<dbReference type="InterPro" id="IPR001678">
    <property type="entry name" value="MeTrfase_RsmB-F_NOP2_dom"/>
</dbReference>
<feature type="domain" description="SAM-dependent MTase RsmB/NOP-type" evidence="5">
    <location>
        <begin position="1"/>
        <end position="121"/>
    </location>
</feature>
<dbReference type="PANTHER" id="PTHR22807">
    <property type="entry name" value="NOP2 YEAST -RELATED NOL1/NOP2/FMU SUN DOMAIN-CONTAINING"/>
    <property type="match status" value="1"/>
</dbReference>
<dbReference type="InterPro" id="IPR023267">
    <property type="entry name" value="RCMT"/>
</dbReference>
<evidence type="ECO:0000259" key="5">
    <source>
        <dbReference type="PROSITE" id="PS51686"/>
    </source>
</evidence>
<dbReference type="Pfam" id="PF01189">
    <property type="entry name" value="Methyltr_RsmB-F"/>
    <property type="match status" value="1"/>
</dbReference>
<proteinExistence type="predicted"/>
<dbReference type="EC" id="2.1.1.176" evidence="6"/>
<evidence type="ECO:0000256" key="2">
    <source>
        <dbReference type="ARBA" id="ARBA00022679"/>
    </source>
</evidence>
<evidence type="ECO:0000313" key="6">
    <source>
        <dbReference type="EMBL" id="MPN21473.1"/>
    </source>
</evidence>
<organism evidence="6">
    <name type="scientific">bioreactor metagenome</name>
    <dbReference type="NCBI Taxonomy" id="1076179"/>
    <lineage>
        <taxon>unclassified sequences</taxon>
        <taxon>metagenomes</taxon>
        <taxon>ecological metagenomes</taxon>
    </lineage>
</organism>
<keyword evidence="2 6" id="KW-0808">Transferase</keyword>
<dbReference type="GO" id="GO:0003723">
    <property type="term" value="F:RNA binding"/>
    <property type="evidence" value="ECO:0007669"/>
    <property type="project" value="UniProtKB-KW"/>
</dbReference>
<sequence length="122" mass="13807">MQADRVLVDAPCSGLGVLRRKPDSRWRKTEATLKDLPVLQMAILKSAANCVKPGGILVYSTCTTELEENQEIINQFLLDRPEFKLQTTGEFLPVKSNEQMVQFWPHTDGVDGFFIARLKRAE</sequence>
<reference evidence="6" key="1">
    <citation type="submission" date="2019-08" db="EMBL/GenBank/DDBJ databases">
        <authorList>
            <person name="Kucharzyk K."/>
            <person name="Murdoch R.W."/>
            <person name="Higgins S."/>
            <person name="Loffler F."/>
        </authorList>
    </citation>
    <scope>NUCLEOTIDE SEQUENCE</scope>
</reference>
<dbReference type="SUPFAM" id="SSF53335">
    <property type="entry name" value="S-adenosyl-L-methionine-dependent methyltransferases"/>
    <property type="match status" value="1"/>
</dbReference>
<dbReference type="GO" id="GO:0001510">
    <property type="term" value="P:RNA methylation"/>
    <property type="evidence" value="ECO:0007669"/>
    <property type="project" value="InterPro"/>
</dbReference>
<dbReference type="GO" id="GO:0008173">
    <property type="term" value="F:RNA methyltransferase activity"/>
    <property type="evidence" value="ECO:0007669"/>
    <property type="project" value="InterPro"/>
</dbReference>
<keyword evidence="1 6" id="KW-0489">Methyltransferase</keyword>
<dbReference type="PRINTS" id="PR02008">
    <property type="entry name" value="RCMTFAMILY"/>
</dbReference>
<evidence type="ECO:0000256" key="3">
    <source>
        <dbReference type="ARBA" id="ARBA00022691"/>
    </source>
</evidence>
<dbReference type="PROSITE" id="PS51686">
    <property type="entry name" value="SAM_MT_RSMB_NOP"/>
    <property type="match status" value="1"/>
</dbReference>
<evidence type="ECO:0000256" key="4">
    <source>
        <dbReference type="ARBA" id="ARBA00022884"/>
    </source>
</evidence>